<evidence type="ECO:0000256" key="2">
    <source>
        <dbReference type="ARBA" id="ARBA00022553"/>
    </source>
</evidence>
<dbReference type="Gene3D" id="3.40.50.1820">
    <property type="entry name" value="alpha/beta hydrolase"/>
    <property type="match status" value="1"/>
</dbReference>
<dbReference type="InterPro" id="IPR045851">
    <property type="entry name" value="AMP-bd_C_sf"/>
</dbReference>
<organism evidence="4 5">
    <name type="scientific">Streptomyces pluripotens</name>
    <dbReference type="NCBI Taxonomy" id="1355015"/>
    <lineage>
        <taxon>Bacteria</taxon>
        <taxon>Bacillati</taxon>
        <taxon>Actinomycetota</taxon>
        <taxon>Actinomycetes</taxon>
        <taxon>Kitasatosporales</taxon>
        <taxon>Streptomycetaceae</taxon>
        <taxon>Streptomyces</taxon>
    </lineage>
</organism>
<evidence type="ECO:0000313" key="5">
    <source>
        <dbReference type="Proteomes" id="UP000031501"/>
    </source>
</evidence>
<dbReference type="SMART" id="SM00823">
    <property type="entry name" value="PKS_PP"/>
    <property type="match status" value="1"/>
</dbReference>
<dbReference type="Pfam" id="PF00550">
    <property type="entry name" value="PP-binding"/>
    <property type="match status" value="1"/>
</dbReference>
<dbReference type="GO" id="GO:0017000">
    <property type="term" value="P:antibiotic biosynthetic process"/>
    <property type="evidence" value="ECO:0007669"/>
    <property type="project" value="UniProtKB-ARBA"/>
</dbReference>
<reference evidence="4 5" key="1">
    <citation type="submission" date="2017-07" db="EMBL/GenBank/DDBJ databases">
        <title>Genome sequence of Streptomyces pluripotens MUSC 137T.</title>
        <authorList>
            <person name="Ser H.-L."/>
            <person name="Lee L.-H."/>
        </authorList>
    </citation>
    <scope>NUCLEOTIDE SEQUENCE [LARGE SCALE GENOMIC DNA]</scope>
    <source>
        <strain evidence="4 5">MUSC 137</strain>
    </source>
</reference>
<proteinExistence type="predicted"/>
<dbReference type="EMBL" id="CP022433">
    <property type="protein sequence ID" value="ASN23287.1"/>
    <property type="molecule type" value="Genomic_DNA"/>
</dbReference>
<protein>
    <recommendedName>
        <fullName evidence="3">Carrier domain-containing protein</fullName>
    </recommendedName>
</protein>
<dbReference type="SUPFAM" id="SSF47336">
    <property type="entry name" value="ACP-like"/>
    <property type="match status" value="1"/>
</dbReference>
<dbReference type="InterPro" id="IPR009081">
    <property type="entry name" value="PP-bd_ACP"/>
</dbReference>
<evidence type="ECO:0000313" key="4">
    <source>
        <dbReference type="EMBL" id="ASN23287.1"/>
    </source>
</evidence>
<evidence type="ECO:0000256" key="1">
    <source>
        <dbReference type="ARBA" id="ARBA00022450"/>
    </source>
</evidence>
<dbReference type="AlphaFoldDB" id="A0A221NTI8"/>
<dbReference type="STRING" id="1355015.LK06_002660"/>
<dbReference type="KEGG" id="splu:LK06_002660"/>
<dbReference type="PANTHER" id="PTHR44845:SF6">
    <property type="entry name" value="BETA-ALANINE-ACTIVATING ENZYME"/>
    <property type="match status" value="1"/>
</dbReference>
<dbReference type="Pfam" id="PF13193">
    <property type="entry name" value="AMP-binding_C"/>
    <property type="match status" value="1"/>
</dbReference>
<keyword evidence="1" id="KW-0596">Phosphopantetheine</keyword>
<name>A0A221NTI8_9ACTN</name>
<dbReference type="SUPFAM" id="SSF56801">
    <property type="entry name" value="Acetyl-CoA synthetase-like"/>
    <property type="match status" value="1"/>
</dbReference>
<dbReference type="InterPro" id="IPR029058">
    <property type="entry name" value="AB_hydrolase_fold"/>
</dbReference>
<keyword evidence="2" id="KW-0597">Phosphoprotein</keyword>
<keyword evidence="5" id="KW-1185">Reference proteome</keyword>
<feature type="domain" description="Carrier" evidence="3">
    <location>
        <begin position="127"/>
        <end position="202"/>
    </location>
</feature>
<gene>
    <name evidence="4" type="ORF">LK07_03745</name>
</gene>
<dbReference type="PROSITE" id="PS50075">
    <property type="entry name" value="CARRIER"/>
    <property type="match status" value="1"/>
</dbReference>
<dbReference type="PANTHER" id="PTHR44845">
    <property type="entry name" value="CARRIER DOMAIN-CONTAINING PROTEIN"/>
    <property type="match status" value="1"/>
</dbReference>
<sequence>MEKIAAESGAAKVVGTLGACMEGERLMAVAAIQDVRDVLAAYPELADGAVRTLAQDPAGQVHVAYVVPAGPGFDLAALHQYLRGSLPGAAVPAAIVVVDAMPVASDGTPDPQALPAPDLRGLMPYRSPESARQEVLCTIFAEVLARPRCGLDDDFFVMGGESIDAMLIASRVGQAVGLEISMNEVFDAPTAAELDRLLDTLSTEV</sequence>
<dbReference type="InterPro" id="IPR025110">
    <property type="entry name" value="AMP-bd_C"/>
</dbReference>
<dbReference type="GO" id="GO:0031177">
    <property type="term" value="F:phosphopantetheine binding"/>
    <property type="evidence" value="ECO:0007669"/>
    <property type="project" value="InterPro"/>
</dbReference>
<dbReference type="InterPro" id="IPR020806">
    <property type="entry name" value="PKS_PP-bd"/>
</dbReference>
<dbReference type="Gene3D" id="3.30.300.30">
    <property type="match status" value="1"/>
</dbReference>
<dbReference type="InterPro" id="IPR036736">
    <property type="entry name" value="ACP-like_sf"/>
</dbReference>
<accession>A0A221NTI8</accession>
<dbReference type="Proteomes" id="UP000031501">
    <property type="component" value="Chromosome"/>
</dbReference>
<evidence type="ECO:0000259" key="3">
    <source>
        <dbReference type="PROSITE" id="PS50075"/>
    </source>
</evidence>